<sequence length="48" mass="5115">MITKLIIAALLVYAMHQATKPIKCEACGADDASSDGVGLMLCKECMKK</sequence>
<reference evidence="1 2" key="1">
    <citation type="journal article" date="2014" name="Genome Biol. Evol.">
        <title>Composite Conserved Promoter-Terminator Motifs (PeSLs) that Mediate Modular Shuffling in the Diverse T4-Like Myoviruses.</title>
        <authorList>
            <person name="Comeau A.M."/>
            <person name="Arbiol C."/>
            <person name="Krisch H.M."/>
        </authorList>
    </citation>
    <scope>NUCLEOTIDE SEQUENCE [LARGE SCALE GENOMIC DNA]</scope>
</reference>
<accession>A0A068J942</accession>
<keyword evidence="2" id="KW-1185">Reference proteome</keyword>
<dbReference type="RefSeq" id="YP_009046838.1">
    <property type="nucleotide sequence ID" value="NC_021529.2"/>
</dbReference>
<organism evidence="1 2">
    <name type="scientific">Vibrio phage nt-1</name>
    <dbReference type="NCBI Taxonomy" id="115992"/>
    <lineage>
        <taxon>Viruses</taxon>
        <taxon>Duplodnaviria</taxon>
        <taxon>Heunggongvirae</taxon>
        <taxon>Uroviricota</taxon>
        <taxon>Caudoviricetes</taxon>
        <taxon>Pantevenvirales</taxon>
        <taxon>Straboviridae</taxon>
        <taxon>Mylasvirus</taxon>
        <taxon>Mylasvirus persius</taxon>
    </lineage>
</organism>
<dbReference type="EMBL" id="HQ317393">
    <property type="protein sequence ID" value="AIE13777.1"/>
    <property type="molecule type" value="Genomic_DNA"/>
</dbReference>
<protein>
    <submittedName>
        <fullName evidence="1">Uncharacterized protein</fullName>
    </submittedName>
</protein>
<name>A0A068J942_9CAUD</name>
<dbReference type="GeneID" id="26066885"/>
<proteinExistence type="predicted"/>
<dbReference type="Proteomes" id="UP000201461">
    <property type="component" value="Segment"/>
</dbReference>
<dbReference type="KEGG" id="vg:26066885"/>
<evidence type="ECO:0000313" key="1">
    <source>
        <dbReference type="EMBL" id="AIE13777.1"/>
    </source>
</evidence>
<evidence type="ECO:0000313" key="2">
    <source>
        <dbReference type="Proteomes" id="UP000201461"/>
    </source>
</evidence>